<comment type="caution">
    <text evidence="10">The sequence shown here is derived from an EMBL/GenBank/DDBJ whole genome shotgun (WGS) entry which is preliminary data.</text>
</comment>
<dbReference type="EMBL" id="CAXHTA020000010">
    <property type="protein sequence ID" value="CAL5224203.1"/>
    <property type="molecule type" value="Genomic_DNA"/>
</dbReference>
<keyword evidence="11" id="KW-1185">Reference proteome</keyword>
<proteinExistence type="predicted"/>
<dbReference type="PANTHER" id="PTHR31563">
    <property type="entry name" value="ION CHANNEL POLLUX-RELATED"/>
    <property type="match status" value="1"/>
</dbReference>
<dbReference type="Gene3D" id="3.40.50.720">
    <property type="entry name" value="NAD(P)-binding Rossmann-like Domain"/>
    <property type="match status" value="2"/>
</dbReference>
<evidence type="ECO:0000256" key="4">
    <source>
        <dbReference type="ARBA" id="ARBA00022989"/>
    </source>
</evidence>
<feature type="transmembrane region" description="Helical" evidence="8">
    <location>
        <begin position="230"/>
        <end position="250"/>
    </location>
</feature>
<accession>A0ABP1G174</accession>
<evidence type="ECO:0000256" key="1">
    <source>
        <dbReference type="ARBA" id="ARBA00004127"/>
    </source>
</evidence>
<dbReference type="PANTHER" id="PTHR31563:SF10">
    <property type="entry name" value="ION CHANNEL POLLUX-RELATED"/>
    <property type="match status" value="1"/>
</dbReference>
<feature type="compositionally biased region" description="Basic residues" evidence="7">
    <location>
        <begin position="585"/>
        <end position="595"/>
    </location>
</feature>
<organism evidence="10 11">
    <name type="scientific">Coccomyxa viridis</name>
    <dbReference type="NCBI Taxonomy" id="1274662"/>
    <lineage>
        <taxon>Eukaryota</taxon>
        <taxon>Viridiplantae</taxon>
        <taxon>Chlorophyta</taxon>
        <taxon>core chlorophytes</taxon>
        <taxon>Trebouxiophyceae</taxon>
        <taxon>Trebouxiophyceae incertae sedis</taxon>
        <taxon>Coccomyxaceae</taxon>
        <taxon>Coccomyxa</taxon>
    </lineage>
</organism>
<comment type="subcellular location">
    <subcellularLocation>
        <location evidence="1">Endomembrane system</location>
        <topology evidence="1">Multi-pass membrane protein</topology>
    </subcellularLocation>
</comment>
<sequence length="895" mass="96658">MQSAVHSYANFGTAVLLSEIPADQIFKILAHLVGKVVLYSALLKLAGLALGMQPGVACAAVFLAGMPKSPLTPHQLLRSVRAHNSAEGSGAAGITQQSIPQIPTLGSDDEDVAPFNGASIMESGADDDASIEEKKEAVGESVAGVVQALTELASAQTPASVWLPSKHLTVQLSGKGGSMNRSVTIGNVKLSIPGRIMRVIRALLQFPGHVLNLFAFRAQQIMLGSAPTKLIWSIVVGMPLCAVGGVFYSWASGQTLVEGFVNAYGALYKIPGVTVIGEVNQLTTHVMNVLWLLGTFTFAIVIGIIGEDVTNTIMNVRSGNYSVVAANHTLILNWNDQTVPLLRQIAINRTERADDTYDGPVVVLAERDKDDMDKQLKKALWGHKIEWHTRSGAPHSIADLEKVAAGQARTIIILQPDQEQDAGKKLVSAMLGLQSTRAATQPRPFLKLSKQHLAVQAPESGPEASLFRAVRDIMEESAQSLRLTRLSGKRDMSTLLSQSAFSPGVASVYCTIVQQTHNGVELYVRQFQEMVGLTFGDIRRRFDTAVVVGFMCKAGELKMNPTDEEEMPEGSRLVALADNGYFKASRPKNGKKNGKKNGNNNRNGSLPTTCISAAYAKAKEHDLKSRPEYQQAMDLAESSDEDAAASDAKRVVVAWWKDDISGLLASLAAFAPRGSKISIVCEDEPEMFKDREKMPRRVQFNWIEGDPASVDAMRNAGLEDAHALIIGGSTSASPKEADAYTLTTITLAQEVLLKAGRDKDSPAHVVGMVRQPETVEVANFLIDKMGHGVLTAELLQPDELVSGIIAQVAAEPQMATLLSGFIYSSEGQEIYLRRPLRYGLPDDMAVTFAQVAELLRNHGELALGYITQDGHMRLAPKASADHCFKSNDRLIVLAR</sequence>
<protein>
    <submittedName>
        <fullName evidence="10">G6846 protein</fullName>
    </submittedName>
</protein>
<keyword evidence="3 8" id="KW-0812">Transmembrane</keyword>
<feature type="domain" description="CASTOR/POLLUX/SYM8 ion channel conserved" evidence="9">
    <location>
        <begin position="493"/>
        <end position="579"/>
    </location>
</feature>
<evidence type="ECO:0000256" key="6">
    <source>
        <dbReference type="ARBA" id="ARBA00023136"/>
    </source>
</evidence>
<keyword evidence="6 8" id="KW-0472">Membrane</keyword>
<feature type="region of interest" description="Disordered" evidence="7">
    <location>
        <begin position="583"/>
        <end position="606"/>
    </location>
</feature>
<name>A0ABP1G174_9CHLO</name>
<evidence type="ECO:0000256" key="3">
    <source>
        <dbReference type="ARBA" id="ARBA00022692"/>
    </source>
</evidence>
<keyword evidence="4 8" id="KW-1133">Transmembrane helix</keyword>
<evidence type="ECO:0000256" key="2">
    <source>
        <dbReference type="ARBA" id="ARBA00022448"/>
    </source>
</evidence>
<keyword evidence="2" id="KW-0813">Transport</keyword>
<gene>
    <name evidence="10" type="primary">g6846</name>
    <name evidence="10" type="ORF">VP750_LOCUS5862</name>
</gene>
<dbReference type="Pfam" id="PF06241">
    <property type="entry name" value="Castor_Poll_mid"/>
    <property type="match status" value="1"/>
</dbReference>
<evidence type="ECO:0000313" key="10">
    <source>
        <dbReference type="EMBL" id="CAL5224203.1"/>
    </source>
</evidence>
<evidence type="ECO:0000313" key="11">
    <source>
        <dbReference type="Proteomes" id="UP001497392"/>
    </source>
</evidence>
<dbReference type="InterPro" id="IPR010420">
    <property type="entry name" value="CASTOR/POLLUX/SYM8_dom"/>
</dbReference>
<feature type="transmembrane region" description="Helical" evidence="8">
    <location>
        <begin position="289"/>
        <end position="306"/>
    </location>
</feature>
<keyword evidence="5" id="KW-0406">Ion transport</keyword>
<evidence type="ECO:0000256" key="5">
    <source>
        <dbReference type="ARBA" id="ARBA00023065"/>
    </source>
</evidence>
<dbReference type="InterPro" id="IPR044849">
    <property type="entry name" value="CASTOR/POLLUX/SYM8-like"/>
</dbReference>
<evidence type="ECO:0000259" key="9">
    <source>
        <dbReference type="Pfam" id="PF06241"/>
    </source>
</evidence>
<evidence type="ECO:0000256" key="7">
    <source>
        <dbReference type="SAM" id="MobiDB-lite"/>
    </source>
</evidence>
<evidence type="ECO:0000256" key="8">
    <source>
        <dbReference type="SAM" id="Phobius"/>
    </source>
</evidence>
<dbReference type="Proteomes" id="UP001497392">
    <property type="component" value="Unassembled WGS sequence"/>
</dbReference>
<reference evidence="10 11" key="1">
    <citation type="submission" date="2024-06" db="EMBL/GenBank/DDBJ databases">
        <authorList>
            <person name="Kraege A."/>
            <person name="Thomma B."/>
        </authorList>
    </citation>
    <scope>NUCLEOTIDE SEQUENCE [LARGE SCALE GENOMIC DNA]</scope>
</reference>